<evidence type="ECO:0000313" key="3">
    <source>
        <dbReference type="EMBL" id="MBS7528586.1"/>
    </source>
</evidence>
<dbReference type="NCBIfam" id="TIGR02058">
    <property type="entry name" value="lin0512_fam"/>
    <property type="match status" value="1"/>
</dbReference>
<sequence length="118" mass="12436">MKRYIVEIGTGADLHGGDVTKAAKRAIADAMSHGCLCGVSDILDIHDPNRIEVAIRIGCPKPELVNEDELLSMIPVGKGKIDAIVEGGLSTTGLHVNEFGEGDRIVIAVASLTVYVDV</sequence>
<dbReference type="InterPro" id="IPR037103">
    <property type="entry name" value="Tubulin/FtsZ-like_C"/>
</dbReference>
<dbReference type="Proteomes" id="UP000746471">
    <property type="component" value="Unassembled WGS sequence"/>
</dbReference>
<protein>
    <submittedName>
        <fullName evidence="3">Lin0512 family protein</fullName>
    </submittedName>
</protein>
<evidence type="ECO:0000313" key="4">
    <source>
        <dbReference type="Proteomes" id="UP000746471"/>
    </source>
</evidence>
<dbReference type="Gene3D" id="3.30.1330.20">
    <property type="entry name" value="Tubulin/FtsZ, C-terminal domain"/>
    <property type="match status" value="1"/>
</dbReference>
<name>A0ABS5PVA9_9FIRM</name>
<accession>A0ABS5PVA9</accession>
<dbReference type="Pfam" id="PF09585">
    <property type="entry name" value="Lin0512_fam"/>
    <property type="match status" value="1"/>
</dbReference>
<keyword evidence="2" id="KW-0342">GTP-binding</keyword>
<dbReference type="EMBL" id="JAHBCL010000046">
    <property type="protein sequence ID" value="MBS7528586.1"/>
    <property type="molecule type" value="Genomic_DNA"/>
</dbReference>
<keyword evidence="4" id="KW-1185">Reference proteome</keyword>
<dbReference type="PANTHER" id="PTHR34784:SF1">
    <property type="entry name" value="50S RIBOSOMAL PROTEIN L34"/>
    <property type="match status" value="1"/>
</dbReference>
<gene>
    <name evidence="3" type="ORF">KHM83_18110</name>
</gene>
<comment type="caution">
    <text evidence="3">The sequence shown here is derived from an EMBL/GenBank/DDBJ whole genome shotgun (WGS) entry which is preliminary data.</text>
</comment>
<reference evidence="3 4" key="1">
    <citation type="submission" date="2021-05" db="EMBL/GenBank/DDBJ databases">
        <title>Fusibacter ferrireducens sp. nov., an anaerobic, sulfur- and Fe-reducing bacterium isolated from the mangrove sediment.</title>
        <authorList>
            <person name="Qiu D."/>
        </authorList>
    </citation>
    <scope>NUCLEOTIDE SEQUENCE [LARGE SCALE GENOMIC DNA]</scope>
    <source>
        <strain evidence="3 4">DSM 12116</strain>
    </source>
</reference>
<evidence type="ECO:0000256" key="2">
    <source>
        <dbReference type="ARBA" id="ARBA00023134"/>
    </source>
</evidence>
<organism evidence="3 4">
    <name type="scientific">Fusibacter paucivorans</name>
    <dbReference type="NCBI Taxonomy" id="76009"/>
    <lineage>
        <taxon>Bacteria</taxon>
        <taxon>Bacillati</taxon>
        <taxon>Bacillota</taxon>
        <taxon>Clostridia</taxon>
        <taxon>Eubacteriales</taxon>
        <taxon>Eubacteriales Family XII. Incertae Sedis</taxon>
        <taxon>Fusibacter</taxon>
    </lineage>
</organism>
<keyword evidence="1" id="KW-0547">Nucleotide-binding</keyword>
<evidence type="ECO:0000256" key="1">
    <source>
        <dbReference type="ARBA" id="ARBA00022741"/>
    </source>
</evidence>
<dbReference type="InterPro" id="IPR011719">
    <property type="entry name" value="CHP02058"/>
</dbReference>
<dbReference type="PANTHER" id="PTHR34784">
    <property type="entry name" value="50S RIBOSOMAL PROTEIN L34"/>
    <property type="match status" value="1"/>
</dbReference>
<dbReference type="RefSeq" id="WP_213238443.1">
    <property type="nucleotide sequence ID" value="NZ_JAHBCL010000046.1"/>
</dbReference>
<proteinExistence type="predicted"/>